<feature type="compositionally biased region" description="Low complexity" evidence="13">
    <location>
        <begin position="1217"/>
        <end position="1229"/>
    </location>
</feature>
<feature type="domain" description="SH3" evidence="15">
    <location>
        <begin position="108"/>
        <end position="169"/>
    </location>
</feature>
<feature type="region of interest" description="Disordered" evidence="13">
    <location>
        <begin position="630"/>
        <end position="662"/>
    </location>
</feature>
<feature type="region of interest" description="Disordered" evidence="13">
    <location>
        <begin position="809"/>
        <end position="1033"/>
    </location>
</feature>
<feature type="region of interest" description="Disordered" evidence="13">
    <location>
        <begin position="1174"/>
        <end position="1264"/>
    </location>
</feature>
<dbReference type="SMART" id="SM00808">
    <property type="entry name" value="FABD"/>
    <property type="match status" value="1"/>
</dbReference>
<keyword evidence="1 10" id="KW-0728">SH3 domain</keyword>
<dbReference type="Gene3D" id="3.30.505.10">
    <property type="entry name" value="SH2 domain"/>
    <property type="match status" value="1"/>
</dbReference>
<dbReference type="SUPFAM" id="SSF56112">
    <property type="entry name" value="Protein kinase-like (PK-like)"/>
    <property type="match status" value="1"/>
</dbReference>
<keyword evidence="7 12" id="KW-0829">Tyrosine-protein kinase</keyword>
<keyword evidence="5 11" id="KW-0067">ATP-binding</keyword>
<dbReference type="InterPro" id="IPR036860">
    <property type="entry name" value="SH2_dom_sf"/>
</dbReference>
<feature type="region of interest" description="Disordered" evidence="13">
    <location>
        <begin position="1059"/>
        <end position="1078"/>
    </location>
</feature>
<accession>A0AAW2ICT1</accession>
<sequence length="1366" mass="149521">MGAQHTKDRVVTTTGAVGLGVSSGSLSVRGTKSKPQQQLQGTRTFKDGRHQGSNIFTEHNEALLQNRPLPHIPSIPDGSPPSITGSPLPLDSAARWTSKENLLTQEEDDPQLFVALYDFTAGGENQLSLKKGEQVRILSYNKSGEWCEAHSSSGQVGWVPSNYVTPVNSLEKHSWYHGPISRNAAEYLLSSGINGSFLVRESESSPGQRSISLRYEGRVYHYRINEDSEAKVYVTTESKFNTLAELVHHHSMHSDGLITQLLYPAPKHNKPTVFALSPGTSRPQHIVPKPDEWEMNRTDIVMRHKLGGGQYGDVYEAVWKRYNVTVAVKTLKEDTMALKDFLAEAGIMKEMKHPNLVQLLGVCTREPPFYIITEFMSKGNLLDYLRTGNKELIDAVALMYMATQIASAMSYLESHSFIHRDLAARNCLVGENHLVKVADFGLARLMRDDTYTAHAGAKFPIKWTAPEGLAYNIFSTKSDVWAFGILLWEIATYGMSPYPGVDLTEVYHMLEKGYRMECPPGCPPKIYELMRQCWQWKPSDRPTFQEIHHALEHMFQESSITEEVAKQLQGTMTPQMSCKKTSHTSQVPIKTLNVGSTGSIQGLVPNQDSQLSNESNVGKLSTFAPALQTASSNKSVVQMRRTTNKRGKQAPAPPKRTSLLSSCSSFRDATFADQDSGENPSDEHSQDFNDVAKDMQNLSAGNKGDSESDLQDQTPDTDDSGAHSYPDPPTQGQVEMPQNSFKRAPIMGNRGLEQKGKKARTYPPKEASEKPVQVAALEVQNVKRAINRYGTLPKGARIDAYLESLRQSGLSGENDGEVKEGAPVEELPTASSVTEMPQKPLSGSSSHMTRSNSSGGVLGINQASPAKVHRSRAGVARNNSIDSGGSLRTFRPPSNQSSNQLRTASPSRVAPPNLADLDFPPPPSDLPPPSEESPPSPAPTRRPPIPSSPRTLRNHNQMPDQGSKTSASSLPEGSATNSDGNEEPARSDSVASKFGVSLRRREPSSESCNSVKSSEPQPEALPTPDKAEEEKENICTKVKSSTAKLKESLELKLVAEIKERTARSKESPTTLSDAAEKAPMSPVDYKAGLRKVSIKEEGGENILKAQLKKIEPIVTKKSDTGAIVDFKSRLRKVEIDKKPEDGTEEISNGQEEEDKRKSTGSINSLKKLWENKDGVEASAQISPKLGNKVPKSEDKEISPPDKKSWPPPSSTTEDKPTVPAKPVVKSSKPVMPPPAKPPTPSNIYATPGRTEKAADSDSTDKNKESVLEISQALEISIGALKTGGPTTSAGWLQLSDKVRLLHSTCQGYVDSLGPPQARFKFRELLVHLDNQARQLRSASNRNSADNAHLCNEVLNTVRDVVNTVSR</sequence>
<feature type="compositionally biased region" description="Polar residues" evidence="13">
    <location>
        <begin position="829"/>
        <end position="855"/>
    </location>
</feature>
<organism evidence="17">
    <name type="scientific">Menopon gallinae</name>
    <name type="common">poultry shaft louse</name>
    <dbReference type="NCBI Taxonomy" id="328185"/>
    <lineage>
        <taxon>Eukaryota</taxon>
        <taxon>Metazoa</taxon>
        <taxon>Ecdysozoa</taxon>
        <taxon>Arthropoda</taxon>
        <taxon>Hexapoda</taxon>
        <taxon>Insecta</taxon>
        <taxon>Pterygota</taxon>
        <taxon>Neoptera</taxon>
        <taxon>Paraneoptera</taxon>
        <taxon>Psocodea</taxon>
        <taxon>Troctomorpha</taxon>
        <taxon>Phthiraptera</taxon>
        <taxon>Amblycera</taxon>
        <taxon>Menoponidae</taxon>
        <taxon>Menopon</taxon>
    </lineage>
</organism>
<evidence type="ECO:0000256" key="12">
    <source>
        <dbReference type="RuleBase" id="RU362096"/>
    </source>
</evidence>
<dbReference type="SMART" id="SM00326">
    <property type="entry name" value="SH3"/>
    <property type="match status" value="1"/>
</dbReference>
<dbReference type="Gene3D" id="1.20.120.330">
    <property type="entry name" value="Nucleotidyltransferases domain 2"/>
    <property type="match status" value="1"/>
</dbReference>
<evidence type="ECO:0000256" key="8">
    <source>
        <dbReference type="ARBA" id="ARBA00051245"/>
    </source>
</evidence>
<feature type="compositionally biased region" description="Low complexity" evidence="13">
    <location>
        <begin position="1005"/>
        <end position="1015"/>
    </location>
</feature>
<gene>
    <name evidence="17" type="ORF">PYX00_001452</name>
</gene>
<dbReference type="Gene3D" id="3.30.200.20">
    <property type="entry name" value="Phosphorylase Kinase, domain 1"/>
    <property type="match status" value="1"/>
</dbReference>
<dbReference type="InterPro" id="IPR001245">
    <property type="entry name" value="Ser-Thr/Tyr_kinase_cat_dom"/>
</dbReference>
<dbReference type="GO" id="GO:0023052">
    <property type="term" value="P:signaling"/>
    <property type="evidence" value="ECO:0007669"/>
    <property type="project" value="UniProtKB-ARBA"/>
</dbReference>
<dbReference type="SUPFAM" id="SSF50044">
    <property type="entry name" value="SH3-domain"/>
    <property type="match status" value="1"/>
</dbReference>
<name>A0AAW2ICT1_9NEOP</name>
<feature type="region of interest" description="Disordered" evidence="13">
    <location>
        <begin position="68"/>
        <end position="91"/>
    </location>
</feature>
<evidence type="ECO:0000256" key="6">
    <source>
        <dbReference type="ARBA" id="ARBA00022999"/>
    </source>
</evidence>
<comment type="caution">
    <text evidence="17">The sequence shown here is derived from an EMBL/GenBank/DDBJ whole genome shotgun (WGS) entry which is preliminary data.</text>
</comment>
<evidence type="ECO:0000256" key="1">
    <source>
        <dbReference type="ARBA" id="ARBA00022443"/>
    </source>
</evidence>
<feature type="compositionally biased region" description="Acidic residues" evidence="13">
    <location>
        <begin position="707"/>
        <end position="719"/>
    </location>
</feature>
<feature type="compositionally biased region" description="Pro residues" evidence="13">
    <location>
        <begin position="919"/>
        <end position="947"/>
    </location>
</feature>
<dbReference type="GO" id="GO:0051129">
    <property type="term" value="P:negative regulation of cellular component organization"/>
    <property type="evidence" value="ECO:0007669"/>
    <property type="project" value="UniProtKB-ARBA"/>
</dbReference>
<dbReference type="PROSITE" id="PS50002">
    <property type="entry name" value="SH3"/>
    <property type="match status" value="1"/>
</dbReference>
<evidence type="ECO:0000256" key="7">
    <source>
        <dbReference type="ARBA" id="ARBA00023137"/>
    </source>
</evidence>
<dbReference type="InterPro" id="IPR008266">
    <property type="entry name" value="Tyr_kinase_AS"/>
</dbReference>
<feature type="compositionally biased region" description="Basic and acidic residues" evidence="13">
    <location>
        <begin position="1128"/>
        <end position="1141"/>
    </location>
</feature>
<dbReference type="EMBL" id="JARGDH010000001">
    <property type="protein sequence ID" value="KAL0280034.1"/>
    <property type="molecule type" value="Genomic_DNA"/>
</dbReference>
<evidence type="ECO:0000256" key="11">
    <source>
        <dbReference type="PROSITE-ProRule" id="PRU10141"/>
    </source>
</evidence>
<feature type="compositionally biased region" description="Polar residues" evidence="13">
    <location>
        <begin position="33"/>
        <end position="43"/>
    </location>
</feature>
<dbReference type="FunFam" id="2.30.30.40:FF:000010">
    <property type="entry name" value="Tyrosine-protein kinase"/>
    <property type="match status" value="1"/>
</dbReference>
<dbReference type="CDD" id="cd11850">
    <property type="entry name" value="SH3_Abl"/>
    <property type="match status" value="1"/>
</dbReference>
<feature type="region of interest" description="Disordered" evidence="13">
    <location>
        <begin position="21"/>
        <end position="51"/>
    </location>
</feature>
<feature type="domain" description="SH2" evidence="14">
    <location>
        <begin position="175"/>
        <end position="265"/>
    </location>
</feature>
<feature type="compositionally biased region" description="Pro residues" evidence="13">
    <location>
        <begin position="1230"/>
        <end position="1240"/>
    </location>
</feature>
<comment type="similarity">
    <text evidence="12">Belongs to the protein kinase superfamily. Tyr protein kinase family.</text>
</comment>
<dbReference type="InterPro" id="IPR000719">
    <property type="entry name" value="Prot_kinase_dom"/>
</dbReference>
<evidence type="ECO:0000256" key="5">
    <source>
        <dbReference type="ARBA" id="ARBA00022840"/>
    </source>
</evidence>
<feature type="compositionally biased region" description="Low complexity" evidence="13">
    <location>
        <begin position="21"/>
        <end position="30"/>
    </location>
</feature>
<dbReference type="InterPro" id="IPR050198">
    <property type="entry name" value="Non-receptor_tyrosine_kinases"/>
</dbReference>
<dbReference type="Pfam" id="PF00017">
    <property type="entry name" value="SH2"/>
    <property type="match status" value="1"/>
</dbReference>
<dbReference type="PROSITE" id="PS00107">
    <property type="entry name" value="PROTEIN_KINASE_ATP"/>
    <property type="match status" value="1"/>
</dbReference>
<dbReference type="Pfam" id="PF07714">
    <property type="entry name" value="PK_Tyr_Ser-Thr"/>
    <property type="match status" value="1"/>
</dbReference>
<comment type="catalytic activity">
    <reaction evidence="8 12">
        <text>L-tyrosyl-[protein] + ATP = O-phospho-L-tyrosyl-[protein] + ADP + H(+)</text>
        <dbReference type="Rhea" id="RHEA:10596"/>
        <dbReference type="Rhea" id="RHEA-COMP:10136"/>
        <dbReference type="Rhea" id="RHEA-COMP:20101"/>
        <dbReference type="ChEBI" id="CHEBI:15378"/>
        <dbReference type="ChEBI" id="CHEBI:30616"/>
        <dbReference type="ChEBI" id="CHEBI:46858"/>
        <dbReference type="ChEBI" id="CHEBI:61978"/>
        <dbReference type="ChEBI" id="CHEBI:456216"/>
        <dbReference type="EC" id="2.7.10.2"/>
    </reaction>
</comment>
<dbReference type="Gene3D" id="1.10.510.10">
    <property type="entry name" value="Transferase(Phosphotransferase) domain 1"/>
    <property type="match status" value="1"/>
</dbReference>
<dbReference type="PRINTS" id="PR00401">
    <property type="entry name" value="SH2DOMAIN"/>
</dbReference>
<dbReference type="InterPro" id="IPR035837">
    <property type="entry name" value="ABL_SH2"/>
</dbReference>
<feature type="compositionally biased region" description="Polar residues" evidence="13">
    <location>
        <begin position="954"/>
        <end position="979"/>
    </location>
</feature>
<dbReference type="InterPro" id="IPR000980">
    <property type="entry name" value="SH2"/>
</dbReference>
<evidence type="ECO:0000259" key="14">
    <source>
        <dbReference type="PROSITE" id="PS50001"/>
    </source>
</evidence>
<dbReference type="InterPro" id="IPR015015">
    <property type="entry name" value="F-actin-binding"/>
</dbReference>
<evidence type="ECO:0000256" key="2">
    <source>
        <dbReference type="ARBA" id="ARBA00022679"/>
    </source>
</evidence>
<dbReference type="InterPro" id="IPR017441">
    <property type="entry name" value="Protein_kinase_ATP_BS"/>
</dbReference>
<dbReference type="PRINTS" id="PR00452">
    <property type="entry name" value="SH3DOMAIN"/>
</dbReference>
<evidence type="ECO:0000259" key="16">
    <source>
        <dbReference type="PROSITE" id="PS50011"/>
    </source>
</evidence>
<dbReference type="CDD" id="cd09935">
    <property type="entry name" value="SH2_ABL"/>
    <property type="match status" value="1"/>
</dbReference>
<dbReference type="SUPFAM" id="SSF55550">
    <property type="entry name" value="SH2 domain"/>
    <property type="match status" value="1"/>
</dbReference>
<dbReference type="GO" id="GO:0004715">
    <property type="term" value="F:non-membrane spanning protein tyrosine kinase activity"/>
    <property type="evidence" value="ECO:0007669"/>
    <property type="project" value="UniProtKB-EC"/>
</dbReference>
<evidence type="ECO:0000256" key="13">
    <source>
        <dbReference type="SAM" id="MobiDB-lite"/>
    </source>
</evidence>
<dbReference type="InterPro" id="IPR020635">
    <property type="entry name" value="Tyr_kinase_cat_dom"/>
</dbReference>
<feature type="region of interest" description="Disordered" evidence="13">
    <location>
        <begin position="1128"/>
        <end position="1162"/>
    </location>
</feature>
<dbReference type="FunFam" id="3.30.200.20:FF:000037">
    <property type="entry name" value="Tyrosine-protein kinase"/>
    <property type="match status" value="1"/>
</dbReference>
<dbReference type="FunFam" id="1.10.510.10:FF:000542">
    <property type="entry name" value="Tyrosine-protein kinase Abl"/>
    <property type="match status" value="1"/>
</dbReference>
<feature type="region of interest" description="Disordered" evidence="13">
    <location>
        <begin position="696"/>
        <end position="769"/>
    </location>
</feature>
<feature type="compositionally biased region" description="Low complexity" evidence="13">
    <location>
        <begin position="72"/>
        <end position="87"/>
    </location>
</feature>
<feature type="binding site" evidence="11">
    <location>
        <position position="339"/>
    </location>
    <ligand>
        <name>ATP</name>
        <dbReference type="ChEBI" id="CHEBI:30616"/>
    </ligand>
</feature>
<dbReference type="PROSITE" id="PS00109">
    <property type="entry name" value="PROTEIN_KINASE_TYR"/>
    <property type="match status" value="1"/>
</dbReference>
<feature type="compositionally biased region" description="Basic and acidic residues" evidence="13">
    <location>
        <begin position="1190"/>
        <end position="1204"/>
    </location>
</feature>
<dbReference type="InterPro" id="IPR011009">
    <property type="entry name" value="Kinase-like_dom_sf"/>
</dbReference>
<evidence type="ECO:0000256" key="3">
    <source>
        <dbReference type="ARBA" id="ARBA00022741"/>
    </source>
</evidence>
<evidence type="ECO:0000256" key="4">
    <source>
        <dbReference type="ARBA" id="ARBA00022777"/>
    </source>
</evidence>
<dbReference type="FunFam" id="3.30.505.10:FF:000004">
    <property type="entry name" value="Tyrosine-protein kinase"/>
    <property type="match status" value="1"/>
</dbReference>
<keyword evidence="2 12" id="KW-0808">Transferase</keyword>
<dbReference type="InterPro" id="IPR001452">
    <property type="entry name" value="SH3_domain"/>
</dbReference>
<dbReference type="SMART" id="SM00252">
    <property type="entry name" value="SH2"/>
    <property type="match status" value="1"/>
</dbReference>
<dbReference type="Gene3D" id="2.30.30.40">
    <property type="entry name" value="SH3 Domains"/>
    <property type="match status" value="1"/>
</dbReference>
<dbReference type="EC" id="2.7.10.2" evidence="12"/>
<feature type="compositionally biased region" description="Basic and acidic residues" evidence="13">
    <location>
        <begin position="1249"/>
        <end position="1264"/>
    </location>
</feature>
<dbReference type="PANTHER" id="PTHR24418">
    <property type="entry name" value="TYROSINE-PROTEIN KINASE"/>
    <property type="match status" value="1"/>
</dbReference>
<evidence type="ECO:0000259" key="15">
    <source>
        <dbReference type="PROSITE" id="PS50002"/>
    </source>
</evidence>
<dbReference type="SMART" id="SM00219">
    <property type="entry name" value="TyrKc"/>
    <property type="match status" value="1"/>
</dbReference>
<dbReference type="GO" id="GO:0002009">
    <property type="term" value="P:morphogenesis of an epithelium"/>
    <property type="evidence" value="ECO:0007669"/>
    <property type="project" value="UniProtKB-ARBA"/>
</dbReference>
<dbReference type="PRINTS" id="PR00109">
    <property type="entry name" value="TYRKINASE"/>
</dbReference>
<feature type="compositionally biased region" description="Polar residues" evidence="13">
    <location>
        <begin position="892"/>
        <end position="906"/>
    </location>
</feature>
<dbReference type="GO" id="GO:0007154">
    <property type="term" value="P:cell communication"/>
    <property type="evidence" value="ECO:0007669"/>
    <property type="project" value="UniProtKB-ARBA"/>
</dbReference>
<keyword evidence="6 9" id="KW-0727">SH2 domain</keyword>
<dbReference type="PROSITE" id="PS50001">
    <property type="entry name" value="SH2"/>
    <property type="match status" value="1"/>
</dbReference>
<dbReference type="Pfam" id="PF00018">
    <property type="entry name" value="SH3_1"/>
    <property type="match status" value="1"/>
</dbReference>
<dbReference type="GO" id="GO:0005524">
    <property type="term" value="F:ATP binding"/>
    <property type="evidence" value="ECO:0007669"/>
    <property type="project" value="UniProtKB-UniRule"/>
</dbReference>
<dbReference type="InterPro" id="IPR036028">
    <property type="entry name" value="SH3-like_dom_sf"/>
</dbReference>
<dbReference type="PROSITE" id="PS50011">
    <property type="entry name" value="PROTEIN_KINASE_DOM"/>
    <property type="match status" value="1"/>
</dbReference>
<reference evidence="17" key="1">
    <citation type="journal article" date="2024" name="Gigascience">
        <title>Chromosome-level genome of the poultry shaft louse Menopon gallinae provides insight into the host-switching and adaptive evolution of parasitic lice.</title>
        <authorList>
            <person name="Xu Y."/>
            <person name="Ma L."/>
            <person name="Liu S."/>
            <person name="Liang Y."/>
            <person name="Liu Q."/>
            <person name="He Z."/>
            <person name="Tian L."/>
            <person name="Duan Y."/>
            <person name="Cai W."/>
            <person name="Li H."/>
            <person name="Song F."/>
        </authorList>
    </citation>
    <scope>NUCLEOTIDE SEQUENCE</scope>
    <source>
        <strain evidence="17">Cailab_2023a</strain>
    </source>
</reference>
<evidence type="ECO:0000256" key="10">
    <source>
        <dbReference type="PROSITE-ProRule" id="PRU00192"/>
    </source>
</evidence>
<dbReference type="GO" id="GO:0048468">
    <property type="term" value="P:cell development"/>
    <property type="evidence" value="ECO:0007669"/>
    <property type="project" value="UniProtKB-ARBA"/>
</dbReference>
<evidence type="ECO:0000256" key="9">
    <source>
        <dbReference type="PROSITE-ProRule" id="PRU00191"/>
    </source>
</evidence>
<feature type="domain" description="Protein kinase" evidence="16">
    <location>
        <begin position="300"/>
        <end position="556"/>
    </location>
</feature>
<dbReference type="CDD" id="cd05052">
    <property type="entry name" value="PTKc_Abl"/>
    <property type="match status" value="1"/>
</dbReference>
<keyword evidence="3 11" id="KW-0547">Nucleotide-binding</keyword>
<dbReference type="Pfam" id="PF08919">
    <property type="entry name" value="F_actin_bind"/>
    <property type="match status" value="1"/>
</dbReference>
<keyword evidence="4 12" id="KW-0418">Kinase</keyword>
<evidence type="ECO:0000313" key="17">
    <source>
        <dbReference type="EMBL" id="KAL0280034.1"/>
    </source>
</evidence>
<protein>
    <recommendedName>
        <fullName evidence="12">Tyrosine-protein kinase</fullName>
        <ecNumber evidence="12">2.7.10.2</ecNumber>
    </recommendedName>
</protein>
<proteinExistence type="inferred from homology"/>
<feature type="compositionally biased region" description="Polar residues" evidence="13">
    <location>
        <begin position="730"/>
        <end position="741"/>
    </location>
</feature>